<name>A0A9X2E5L7_9NOCA</name>
<evidence type="ECO:0000313" key="2">
    <source>
        <dbReference type="EMBL" id="MCM6774244.1"/>
    </source>
</evidence>
<protein>
    <submittedName>
        <fullName evidence="2">Uncharacterized protein</fullName>
    </submittedName>
</protein>
<feature type="transmembrane region" description="Helical" evidence="1">
    <location>
        <begin position="20"/>
        <end position="42"/>
    </location>
</feature>
<keyword evidence="1" id="KW-1133">Transmembrane helix</keyword>
<keyword evidence="1" id="KW-0812">Transmembrane</keyword>
<comment type="caution">
    <text evidence="2">The sequence shown here is derived from an EMBL/GenBank/DDBJ whole genome shotgun (WGS) entry which is preliminary data.</text>
</comment>
<keyword evidence="1" id="KW-0472">Membrane</keyword>
<dbReference type="Proteomes" id="UP001139157">
    <property type="component" value="Unassembled WGS sequence"/>
</dbReference>
<organism evidence="2 3">
    <name type="scientific">Nocardia pulmonis</name>
    <dbReference type="NCBI Taxonomy" id="2951408"/>
    <lineage>
        <taxon>Bacteria</taxon>
        <taxon>Bacillati</taxon>
        <taxon>Actinomycetota</taxon>
        <taxon>Actinomycetes</taxon>
        <taxon>Mycobacteriales</taxon>
        <taxon>Nocardiaceae</taxon>
        <taxon>Nocardia</taxon>
    </lineage>
</organism>
<gene>
    <name evidence="2" type="ORF">NDR86_12245</name>
</gene>
<dbReference type="EMBL" id="JAMRXG010000004">
    <property type="protein sequence ID" value="MCM6774244.1"/>
    <property type="molecule type" value="Genomic_DNA"/>
</dbReference>
<sequence length="97" mass="10370">MTIERPPPHVNPPPEFGAAAGPLGIPAAVLGLVLFLGEVVALPRLAHWAAEYGAVLVYLAFGIYTAVVGTLVWWGVDTEADRRARAGRKRAAARSRR</sequence>
<dbReference type="RefSeq" id="WP_251911744.1">
    <property type="nucleotide sequence ID" value="NZ_JAMRXG010000004.1"/>
</dbReference>
<accession>A0A9X2E5L7</accession>
<dbReference type="AlphaFoldDB" id="A0A9X2E5L7"/>
<evidence type="ECO:0000256" key="1">
    <source>
        <dbReference type="SAM" id="Phobius"/>
    </source>
</evidence>
<evidence type="ECO:0000313" key="3">
    <source>
        <dbReference type="Proteomes" id="UP001139157"/>
    </source>
</evidence>
<reference evidence="2" key="1">
    <citation type="submission" date="2022-06" db="EMBL/GenBank/DDBJ databases">
        <title>Novel species in genus nocardia.</title>
        <authorList>
            <person name="Li F."/>
        </authorList>
    </citation>
    <scope>NUCLEOTIDE SEQUENCE</scope>
    <source>
        <strain evidence="2">CDC141</strain>
    </source>
</reference>
<keyword evidence="3" id="KW-1185">Reference proteome</keyword>
<feature type="transmembrane region" description="Helical" evidence="1">
    <location>
        <begin position="54"/>
        <end position="76"/>
    </location>
</feature>
<proteinExistence type="predicted"/>